<feature type="compositionally biased region" description="Low complexity" evidence="2">
    <location>
        <begin position="691"/>
        <end position="700"/>
    </location>
</feature>
<dbReference type="AlphaFoldDB" id="A0AA38J737"/>
<evidence type="ECO:0000256" key="1">
    <source>
        <dbReference type="SAM" id="Coils"/>
    </source>
</evidence>
<proteinExistence type="predicted"/>
<protein>
    <submittedName>
        <fullName evidence="3">Uncharacterized protein</fullName>
    </submittedName>
</protein>
<reference evidence="3" key="2">
    <citation type="journal article" date="2023" name="Proc. Natl. Acad. Sci. U.S.A.">
        <title>A global phylogenomic analysis of the shiitake genus Lentinula.</title>
        <authorList>
            <person name="Sierra-Patev S."/>
            <person name="Min B."/>
            <person name="Naranjo-Ortiz M."/>
            <person name="Looney B."/>
            <person name="Konkel Z."/>
            <person name="Slot J.C."/>
            <person name="Sakamoto Y."/>
            <person name="Steenwyk J.L."/>
            <person name="Rokas A."/>
            <person name="Carro J."/>
            <person name="Camarero S."/>
            <person name="Ferreira P."/>
            <person name="Molpeceres G."/>
            <person name="Ruiz-Duenas F.J."/>
            <person name="Serrano A."/>
            <person name="Henrissat B."/>
            <person name="Drula E."/>
            <person name="Hughes K.W."/>
            <person name="Mata J.L."/>
            <person name="Ishikawa N.K."/>
            <person name="Vargas-Isla R."/>
            <person name="Ushijima S."/>
            <person name="Smith C.A."/>
            <person name="Donoghue J."/>
            <person name="Ahrendt S."/>
            <person name="Andreopoulos W."/>
            <person name="He G."/>
            <person name="LaButti K."/>
            <person name="Lipzen A."/>
            <person name="Ng V."/>
            <person name="Riley R."/>
            <person name="Sandor L."/>
            <person name="Barry K."/>
            <person name="Martinez A.T."/>
            <person name="Xiao Y."/>
            <person name="Gibbons J.G."/>
            <person name="Terashima K."/>
            <person name="Grigoriev I.V."/>
            <person name="Hibbett D."/>
        </authorList>
    </citation>
    <scope>NUCLEOTIDE SEQUENCE</scope>
    <source>
        <strain evidence="3">ET3784</strain>
    </source>
</reference>
<keyword evidence="4" id="KW-1185">Reference proteome</keyword>
<feature type="compositionally biased region" description="Polar residues" evidence="2">
    <location>
        <begin position="645"/>
        <end position="666"/>
    </location>
</feature>
<organism evidence="3 4">
    <name type="scientific">Lentinula guzmanii</name>
    <dbReference type="NCBI Taxonomy" id="2804957"/>
    <lineage>
        <taxon>Eukaryota</taxon>
        <taxon>Fungi</taxon>
        <taxon>Dikarya</taxon>
        <taxon>Basidiomycota</taxon>
        <taxon>Agaricomycotina</taxon>
        <taxon>Agaricomycetes</taxon>
        <taxon>Agaricomycetidae</taxon>
        <taxon>Agaricales</taxon>
        <taxon>Marasmiineae</taxon>
        <taxon>Omphalotaceae</taxon>
        <taxon>Lentinula</taxon>
    </lineage>
</organism>
<accession>A0AA38J737</accession>
<feature type="region of interest" description="Disordered" evidence="2">
    <location>
        <begin position="617"/>
        <end position="744"/>
    </location>
</feature>
<gene>
    <name evidence="3" type="ORF">DFJ43DRAFT_1228293</name>
</gene>
<name>A0AA38J737_9AGAR</name>
<feature type="compositionally biased region" description="Polar residues" evidence="2">
    <location>
        <begin position="705"/>
        <end position="719"/>
    </location>
</feature>
<feature type="region of interest" description="Disordered" evidence="2">
    <location>
        <begin position="363"/>
        <end position="399"/>
    </location>
</feature>
<dbReference type="Proteomes" id="UP001176059">
    <property type="component" value="Unassembled WGS sequence"/>
</dbReference>
<comment type="caution">
    <text evidence="3">The sequence shown here is derived from an EMBL/GenBank/DDBJ whole genome shotgun (WGS) entry which is preliminary data.</text>
</comment>
<feature type="compositionally biased region" description="Polar residues" evidence="2">
    <location>
        <begin position="675"/>
        <end position="690"/>
    </location>
</feature>
<feature type="coiled-coil region" evidence="1">
    <location>
        <begin position="92"/>
        <end position="161"/>
    </location>
</feature>
<keyword evidence="1" id="KW-0175">Coiled coil</keyword>
<evidence type="ECO:0000256" key="2">
    <source>
        <dbReference type="SAM" id="MobiDB-lite"/>
    </source>
</evidence>
<feature type="compositionally biased region" description="Polar residues" evidence="2">
    <location>
        <begin position="363"/>
        <end position="389"/>
    </location>
</feature>
<sequence>MKFFLLRRFSHLIHRRTRSDSAVAELSLQSSERDNFSHSVSLGDLVQLGEYSRYPNVAPSPTENHAVASDFLMVSGSSENPSIAIFYVEQRINQLQKEHTQLQASHGQLKAQIDLKSEELYSYNTRIASLNHSISKLNVVIEAAKQELVSLGDSINHLEQSLVIHLDVAVCGLVFHRTRSAISFGSVFMDAIVDAIREAAEVPHSPWSILIPPVIGPRSQDHYTSALSITLKTRSDLRRTKNLARYWKSFAKEDENHETVITPSVSTLSEVQEVLTAERQKAVDALWSKLKSGELPLRSTIVTQARENTPGHPLTMELPLAPSFVNASSLFMPPDPQTIKHQITASAAASIVTVNASLIHSSSGESLPSTQSLGGSFTAGSVPSSTAQLESEERTSPLPPLSSFSADFWAAAHSDFGDISINNGPTLILSEGSDPTMKDALQSLELIRTRFNNMRLDTITEARSTDPTNLDCQETHPTYVPPECTFTSAGEVSSSNTDECDHLEAGFVFVSIPTSAETPSPKRRNSLLQSLNLSSRIPRRLPISLSPTKLKSKPSTRIADAGSKTFKEKNLASISDNKDIKKRAPAPAASARSPLTRKFAITVRTVSEGCAASSLDAKHGQGVSHLNATRPPSTPTISSSRQHTDSTSPLRSTNSVHSKISGTVLPSTRMRAAITNRSTRSVATNSRNGTPSAPSRPAASKPKTEQGSLLTKESQSNYRSRLPVQHHRPPPPVPTAKGKENFVRDVVVSKRNTAVEKVEKKKSKKTGS</sequence>
<reference evidence="3" key="1">
    <citation type="submission" date="2022-08" db="EMBL/GenBank/DDBJ databases">
        <authorList>
            <consortium name="DOE Joint Genome Institute"/>
            <person name="Min B."/>
            <person name="Sierra-Patev S."/>
            <person name="Naranjo-Ortiz M."/>
            <person name="Looney B."/>
            <person name="Konkel Z."/>
            <person name="Slot J.C."/>
            <person name="Sakamoto Y."/>
            <person name="Steenwyk J.L."/>
            <person name="Rokas A."/>
            <person name="Carro J."/>
            <person name="Camarero S."/>
            <person name="Ferreira P."/>
            <person name="Molpeceres G."/>
            <person name="Ruiz-duenas F.J."/>
            <person name="Serrano A."/>
            <person name="Henrissat B."/>
            <person name="Drula E."/>
            <person name="Hughes K.W."/>
            <person name="Mata J.L."/>
            <person name="Ishikawa N.K."/>
            <person name="Vargas-Isla R."/>
            <person name="Ushijima S."/>
            <person name="Smith C.A."/>
            <person name="Ahrendt S."/>
            <person name="Andreopoulos W."/>
            <person name="He G."/>
            <person name="LaButti K."/>
            <person name="Lipzen A."/>
            <person name="Ng V."/>
            <person name="Riley R."/>
            <person name="Sandor L."/>
            <person name="Barry K."/>
            <person name="Martinez A.T."/>
            <person name="Xiao Y."/>
            <person name="Gibbons J.G."/>
            <person name="Terashima K."/>
            <person name="Hibbett D.S."/>
            <person name="Grigoriev I.V."/>
        </authorList>
    </citation>
    <scope>NUCLEOTIDE SEQUENCE</scope>
    <source>
        <strain evidence="3">ET3784</strain>
    </source>
</reference>
<evidence type="ECO:0000313" key="3">
    <source>
        <dbReference type="EMBL" id="KAJ3712763.1"/>
    </source>
</evidence>
<feature type="compositionally biased region" description="Low complexity" evidence="2">
    <location>
        <begin position="629"/>
        <end position="641"/>
    </location>
</feature>
<evidence type="ECO:0000313" key="4">
    <source>
        <dbReference type="Proteomes" id="UP001176059"/>
    </source>
</evidence>
<dbReference type="EMBL" id="JANVFO010000105">
    <property type="protein sequence ID" value="KAJ3712763.1"/>
    <property type="molecule type" value="Genomic_DNA"/>
</dbReference>